<evidence type="ECO:0000256" key="9">
    <source>
        <dbReference type="ARBA" id="ARBA00023211"/>
    </source>
</evidence>
<evidence type="ECO:0000313" key="15">
    <source>
        <dbReference type="EMBL" id="KAF2556758.1"/>
    </source>
</evidence>
<keyword evidence="7" id="KW-0460">Magnesium</keyword>
<dbReference type="GO" id="GO:0005634">
    <property type="term" value="C:nucleus"/>
    <property type="evidence" value="ECO:0007669"/>
    <property type="project" value="UniProtKB-ARBA"/>
</dbReference>
<evidence type="ECO:0000256" key="3">
    <source>
        <dbReference type="ARBA" id="ARBA00006702"/>
    </source>
</evidence>
<evidence type="ECO:0000256" key="7">
    <source>
        <dbReference type="ARBA" id="ARBA00022842"/>
    </source>
</evidence>
<comment type="caution">
    <text evidence="15">The sequence shown here is derived from an EMBL/GenBank/DDBJ whole genome shotgun (WGS) entry which is preliminary data.</text>
</comment>
<comment type="catalytic activity">
    <reaction evidence="11">
        <text>O-phospho-L-threonyl-[protein] + H2O = L-threonyl-[protein] + phosphate</text>
        <dbReference type="Rhea" id="RHEA:47004"/>
        <dbReference type="Rhea" id="RHEA-COMP:11060"/>
        <dbReference type="Rhea" id="RHEA-COMP:11605"/>
        <dbReference type="ChEBI" id="CHEBI:15377"/>
        <dbReference type="ChEBI" id="CHEBI:30013"/>
        <dbReference type="ChEBI" id="CHEBI:43474"/>
        <dbReference type="ChEBI" id="CHEBI:61977"/>
        <dbReference type="EC" id="3.1.3.16"/>
    </reaction>
</comment>
<dbReference type="EC" id="3.1.3.16" evidence="4"/>
<keyword evidence="5" id="KW-0479">Metal-binding</keyword>
<comment type="cofactor">
    <cofactor evidence="1">
        <name>Mn(2+)</name>
        <dbReference type="ChEBI" id="CHEBI:29035"/>
    </cofactor>
</comment>
<reference evidence="15" key="1">
    <citation type="submission" date="2019-12" db="EMBL/GenBank/DDBJ databases">
        <title>Genome sequencing and annotation of Brassica cretica.</title>
        <authorList>
            <person name="Studholme D.J."/>
            <person name="Sarris P.F."/>
        </authorList>
    </citation>
    <scope>NUCLEOTIDE SEQUENCE</scope>
    <source>
        <strain evidence="15">PFS-001/15</strain>
        <tissue evidence="15">Leaf</tissue>
    </source>
</reference>
<dbReference type="SUPFAM" id="SSF53098">
    <property type="entry name" value="Ribonuclease H-like"/>
    <property type="match status" value="1"/>
</dbReference>
<comment type="catalytic activity">
    <reaction evidence="10">
        <text>O-phospho-L-seryl-[protein] + H2O = L-seryl-[protein] + phosphate</text>
        <dbReference type="Rhea" id="RHEA:20629"/>
        <dbReference type="Rhea" id="RHEA-COMP:9863"/>
        <dbReference type="Rhea" id="RHEA-COMP:11604"/>
        <dbReference type="ChEBI" id="CHEBI:15377"/>
        <dbReference type="ChEBI" id="CHEBI:29999"/>
        <dbReference type="ChEBI" id="CHEBI:43474"/>
        <dbReference type="ChEBI" id="CHEBI:83421"/>
        <dbReference type="EC" id="3.1.3.16"/>
    </reaction>
</comment>
<dbReference type="InterPro" id="IPR001932">
    <property type="entry name" value="PPM-type_phosphatase-like_dom"/>
</dbReference>
<evidence type="ECO:0000256" key="8">
    <source>
        <dbReference type="ARBA" id="ARBA00022912"/>
    </source>
</evidence>
<dbReference type="CDD" id="cd00143">
    <property type="entry name" value="PP2Cc"/>
    <property type="match status" value="1"/>
</dbReference>
<dbReference type="SMART" id="SM00332">
    <property type="entry name" value="PP2Cc"/>
    <property type="match status" value="1"/>
</dbReference>
<feature type="domain" description="PPM-type phosphatase" evidence="14">
    <location>
        <begin position="406"/>
        <end position="681"/>
    </location>
</feature>
<dbReference type="InterPro" id="IPR036457">
    <property type="entry name" value="PPM-type-like_dom_sf"/>
</dbReference>
<keyword evidence="8 12" id="KW-0904">Protein phosphatase</keyword>
<organism evidence="15 16">
    <name type="scientific">Brassica cretica</name>
    <name type="common">Mustard</name>
    <dbReference type="NCBI Taxonomy" id="69181"/>
    <lineage>
        <taxon>Eukaryota</taxon>
        <taxon>Viridiplantae</taxon>
        <taxon>Streptophyta</taxon>
        <taxon>Embryophyta</taxon>
        <taxon>Tracheophyta</taxon>
        <taxon>Spermatophyta</taxon>
        <taxon>Magnoliopsida</taxon>
        <taxon>eudicotyledons</taxon>
        <taxon>Gunneridae</taxon>
        <taxon>Pentapetalae</taxon>
        <taxon>rosids</taxon>
        <taxon>malvids</taxon>
        <taxon>Brassicales</taxon>
        <taxon>Brassicaceae</taxon>
        <taxon>Brassiceae</taxon>
        <taxon>Brassica</taxon>
    </lineage>
</organism>
<evidence type="ECO:0000256" key="13">
    <source>
        <dbReference type="SAM" id="MobiDB-lite"/>
    </source>
</evidence>
<dbReference type="EMBL" id="QGKW02001940">
    <property type="protein sequence ID" value="KAF2556758.1"/>
    <property type="molecule type" value="Genomic_DNA"/>
</dbReference>
<feature type="compositionally biased region" description="Acidic residues" evidence="13">
    <location>
        <begin position="23"/>
        <end position="63"/>
    </location>
</feature>
<evidence type="ECO:0000256" key="11">
    <source>
        <dbReference type="ARBA" id="ARBA00048336"/>
    </source>
</evidence>
<gene>
    <name evidence="15" type="ORF">F2Q68_00017502</name>
</gene>
<sequence length="711" mass="80738">MDNNSDLDSGSGSDSETRKEPNIEDTVDDTVDDLMDDFEDDDDFEEEEEEEDDDDDDMVEDEADGGHNPISNWLGITPASIRKGVLKIHEERKVKAKSFLKDFQGKLTLSYEWLLLNNQGYYRGPIKHEDFTCLAAHFIDDSWKVRKWILGYTTDASIPLDDVYIHHFRTAVQSFEIVGKVSTILLPNHEDFDENTVDAIRKCAGEGGVSPPVFVVYCCADLFRLMIDGLCSGFSWTLYEELRMLVGWGRCSSPNWDLKLYHYQRAVDMHKEDAFSKDEIYDDYDKPKKKIKMRTSRASSVTKKWLLFSQLCLLKDLVIRCVRQFIRRAKAMLLSQNVVVEAAEISVVVDVKSSQQDLNRFQIAQVRIRDSVCIQIPVPEETPLLGSVKTCSVAEEDVTEFVPKISSGSYADKGSREYMEDEHICIDDLSSHLASSFFRFPVPVAFYGVFDGHGGSEASQYIKENATRLFFEDDVFRESHFVLNNFFLQEVERSHREAYRLADLAMEDESIVSGSCGTTALTALVIGRHLMVANAGDCRAVLCRKGKAVDMSFDHKSTFEAERRRVEELGGYFEEEYIYGELAVTRALGDWSLKRYSSLGGSLSPLISDPEIKQMVLTEEDEFLIMGCDGVWDVMTSQYAVTFARQGLRRHGDPRRCAMELGREAFRLDSADNVTVLVICFTSSSTTPQRRKIQFCVSDEARAKLQTMLQG</sequence>
<evidence type="ECO:0000313" key="16">
    <source>
        <dbReference type="Proteomes" id="UP000712281"/>
    </source>
</evidence>
<dbReference type="FunFam" id="3.60.40.10:FF:000004">
    <property type="entry name" value="Probable protein phosphatase 2C 22"/>
    <property type="match status" value="1"/>
</dbReference>
<evidence type="ECO:0000259" key="14">
    <source>
        <dbReference type="PROSITE" id="PS51746"/>
    </source>
</evidence>
<dbReference type="PROSITE" id="PS01032">
    <property type="entry name" value="PPM_1"/>
    <property type="match status" value="1"/>
</dbReference>
<dbReference type="InterPro" id="IPR012337">
    <property type="entry name" value="RNaseH-like_sf"/>
</dbReference>
<comment type="similarity">
    <text evidence="3 12">Belongs to the PP2C family.</text>
</comment>
<proteinExistence type="inferred from homology"/>
<keyword evidence="6 12" id="KW-0378">Hydrolase</keyword>
<protein>
    <recommendedName>
        <fullName evidence="4">protein-serine/threonine phosphatase</fullName>
        <ecNumber evidence="4">3.1.3.16</ecNumber>
    </recommendedName>
</protein>
<dbReference type="AlphaFoldDB" id="A0A8S9HN76"/>
<dbReference type="Pfam" id="PF00481">
    <property type="entry name" value="PP2C"/>
    <property type="match status" value="1"/>
</dbReference>
<evidence type="ECO:0000256" key="5">
    <source>
        <dbReference type="ARBA" id="ARBA00022723"/>
    </source>
</evidence>
<dbReference type="InterPro" id="IPR015655">
    <property type="entry name" value="PP2C"/>
</dbReference>
<dbReference type="GO" id="GO:0046872">
    <property type="term" value="F:metal ion binding"/>
    <property type="evidence" value="ECO:0007669"/>
    <property type="project" value="UniProtKB-KW"/>
</dbReference>
<dbReference type="Proteomes" id="UP000712281">
    <property type="component" value="Unassembled WGS sequence"/>
</dbReference>
<dbReference type="PANTHER" id="PTHR13832">
    <property type="entry name" value="PROTEIN PHOSPHATASE 2C"/>
    <property type="match status" value="1"/>
</dbReference>
<dbReference type="SMART" id="SM00331">
    <property type="entry name" value="PP2C_SIG"/>
    <property type="match status" value="1"/>
</dbReference>
<feature type="region of interest" description="Disordered" evidence="13">
    <location>
        <begin position="1"/>
        <end position="71"/>
    </location>
</feature>
<evidence type="ECO:0000256" key="4">
    <source>
        <dbReference type="ARBA" id="ARBA00013081"/>
    </source>
</evidence>
<evidence type="ECO:0000256" key="1">
    <source>
        <dbReference type="ARBA" id="ARBA00001936"/>
    </source>
</evidence>
<evidence type="ECO:0000256" key="12">
    <source>
        <dbReference type="RuleBase" id="RU003465"/>
    </source>
</evidence>
<dbReference type="GO" id="GO:0005737">
    <property type="term" value="C:cytoplasm"/>
    <property type="evidence" value="ECO:0007669"/>
    <property type="project" value="UniProtKB-ARBA"/>
</dbReference>
<keyword evidence="9" id="KW-0464">Manganese</keyword>
<name>A0A8S9HN76_BRACR</name>
<accession>A0A8S9HN76</accession>
<comment type="cofactor">
    <cofactor evidence="2">
        <name>Mg(2+)</name>
        <dbReference type="ChEBI" id="CHEBI:18420"/>
    </cofactor>
</comment>
<dbReference type="Gene3D" id="3.60.40.10">
    <property type="entry name" value="PPM-type phosphatase domain"/>
    <property type="match status" value="1"/>
</dbReference>
<dbReference type="GO" id="GO:0004722">
    <property type="term" value="F:protein serine/threonine phosphatase activity"/>
    <property type="evidence" value="ECO:0007669"/>
    <property type="project" value="UniProtKB-EC"/>
</dbReference>
<dbReference type="SUPFAM" id="SSF81606">
    <property type="entry name" value="PP2C-like"/>
    <property type="match status" value="1"/>
</dbReference>
<evidence type="ECO:0000256" key="6">
    <source>
        <dbReference type="ARBA" id="ARBA00022801"/>
    </source>
</evidence>
<dbReference type="InterPro" id="IPR000222">
    <property type="entry name" value="PP2C_BS"/>
</dbReference>
<evidence type="ECO:0000256" key="10">
    <source>
        <dbReference type="ARBA" id="ARBA00047761"/>
    </source>
</evidence>
<feature type="compositionally biased region" description="Low complexity" evidence="13">
    <location>
        <begin position="1"/>
        <end position="14"/>
    </location>
</feature>
<dbReference type="PANTHER" id="PTHR13832:SF620">
    <property type="entry name" value="PROTEIN PHOSPHATASE 2C 13-RELATED"/>
    <property type="match status" value="1"/>
</dbReference>
<dbReference type="PROSITE" id="PS51746">
    <property type="entry name" value="PPM_2"/>
    <property type="match status" value="1"/>
</dbReference>
<evidence type="ECO:0000256" key="2">
    <source>
        <dbReference type="ARBA" id="ARBA00001946"/>
    </source>
</evidence>